<comment type="subcellular location">
    <subcellularLocation>
        <location evidence="1">Cytoplasm</location>
    </subcellularLocation>
</comment>
<dbReference type="AlphaFoldDB" id="A0A6A4HMI2"/>
<name>A0A6A4HMI2_9AGAR</name>
<dbReference type="InterPro" id="IPR051480">
    <property type="entry name" value="Endocytic_GEF_Adapter"/>
</dbReference>
<feature type="compositionally biased region" description="Polar residues" evidence="3">
    <location>
        <begin position="207"/>
        <end position="224"/>
    </location>
</feature>
<feature type="compositionally biased region" description="Polar residues" evidence="3">
    <location>
        <begin position="439"/>
        <end position="450"/>
    </location>
</feature>
<feature type="region of interest" description="Disordered" evidence="3">
    <location>
        <begin position="768"/>
        <end position="790"/>
    </location>
</feature>
<feature type="compositionally biased region" description="Low complexity" evidence="3">
    <location>
        <begin position="692"/>
        <end position="703"/>
    </location>
</feature>
<dbReference type="PANTHER" id="PTHR46006:SF7">
    <property type="entry name" value="DH DOMAIN-CONTAINING PROTEIN"/>
    <property type="match status" value="1"/>
</dbReference>
<evidence type="ECO:0000256" key="1">
    <source>
        <dbReference type="ARBA" id="ARBA00004496"/>
    </source>
</evidence>
<dbReference type="GO" id="GO:0005085">
    <property type="term" value="F:guanyl-nucleotide exchange factor activity"/>
    <property type="evidence" value="ECO:0007669"/>
    <property type="project" value="InterPro"/>
</dbReference>
<reference evidence="5" key="1">
    <citation type="journal article" date="2019" name="Environ. Microbiol.">
        <title>Fungal ecological strategies reflected in gene transcription - a case study of two litter decomposers.</title>
        <authorList>
            <person name="Barbi F."/>
            <person name="Kohler A."/>
            <person name="Barry K."/>
            <person name="Baskaran P."/>
            <person name="Daum C."/>
            <person name="Fauchery L."/>
            <person name="Ihrmark K."/>
            <person name="Kuo A."/>
            <person name="LaButti K."/>
            <person name="Lipzen A."/>
            <person name="Morin E."/>
            <person name="Grigoriev I.V."/>
            <person name="Henrissat B."/>
            <person name="Lindahl B."/>
            <person name="Martin F."/>
        </authorList>
    </citation>
    <scope>NUCLEOTIDE SEQUENCE</scope>
    <source>
        <strain evidence="5">JB14</strain>
    </source>
</reference>
<keyword evidence="2" id="KW-0963">Cytoplasm</keyword>
<feature type="region of interest" description="Disordered" evidence="3">
    <location>
        <begin position="884"/>
        <end position="904"/>
    </location>
</feature>
<dbReference type="Proteomes" id="UP000799118">
    <property type="component" value="Unassembled WGS sequence"/>
</dbReference>
<dbReference type="PANTHER" id="PTHR46006">
    <property type="entry name" value="RHO GUANINE NUCLEOTIDE EXCHANGE FACTOR AT 64C, ISOFORM A"/>
    <property type="match status" value="1"/>
</dbReference>
<feature type="compositionally biased region" description="Basic and acidic residues" evidence="3">
    <location>
        <begin position="89"/>
        <end position="106"/>
    </location>
</feature>
<proteinExistence type="predicted"/>
<dbReference type="InterPro" id="IPR000219">
    <property type="entry name" value="DH_dom"/>
</dbReference>
<feature type="region of interest" description="Disordered" evidence="3">
    <location>
        <begin position="918"/>
        <end position="937"/>
    </location>
</feature>
<feature type="compositionally biased region" description="Acidic residues" evidence="3">
    <location>
        <begin position="841"/>
        <end position="852"/>
    </location>
</feature>
<feature type="compositionally biased region" description="Low complexity" evidence="3">
    <location>
        <begin position="194"/>
        <end position="206"/>
    </location>
</feature>
<feature type="compositionally biased region" description="Low complexity" evidence="3">
    <location>
        <begin position="107"/>
        <end position="119"/>
    </location>
</feature>
<feature type="region of interest" description="Disordered" evidence="3">
    <location>
        <begin position="825"/>
        <end position="860"/>
    </location>
</feature>
<evidence type="ECO:0000259" key="4">
    <source>
        <dbReference type="PROSITE" id="PS50010"/>
    </source>
</evidence>
<dbReference type="PROSITE" id="PS50010">
    <property type="entry name" value="DH_2"/>
    <property type="match status" value="1"/>
</dbReference>
<dbReference type="OrthoDB" id="1716625at2759"/>
<dbReference type="Gene3D" id="1.20.900.10">
    <property type="entry name" value="Dbl homology (DH) domain"/>
    <property type="match status" value="2"/>
</dbReference>
<dbReference type="SUPFAM" id="SSF48065">
    <property type="entry name" value="DBL homology domain (DH-domain)"/>
    <property type="match status" value="1"/>
</dbReference>
<feature type="compositionally biased region" description="Basic and acidic residues" evidence="3">
    <location>
        <begin position="11"/>
        <end position="28"/>
    </location>
</feature>
<evidence type="ECO:0000313" key="5">
    <source>
        <dbReference type="EMBL" id="KAE9399286.1"/>
    </source>
</evidence>
<dbReference type="GO" id="GO:0005737">
    <property type="term" value="C:cytoplasm"/>
    <property type="evidence" value="ECO:0007669"/>
    <property type="project" value="UniProtKB-SubCell"/>
</dbReference>
<dbReference type="GO" id="GO:0035025">
    <property type="term" value="P:positive regulation of Rho protein signal transduction"/>
    <property type="evidence" value="ECO:0007669"/>
    <property type="project" value="TreeGrafter"/>
</dbReference>
<feature type="domain" description="DH" evidence="4">
    <location>
        <begin position="251"/>
        <end position="645"/>
    </location>
</feature>
<organism evidence="5 6">
    <name type="scientific">Gymnopus androsaceus JB14</name>
    <dbReference type="NCBI Taxonomy" id="1447944"/>
    <lineage>
        <taxon>Eukaryota</taxon>
        <taxon>Fungi</taxon>
        <taxon>Dikarya</taxon>
        <taxon>Basidiomycota</taxon>
        <taxon>Agaricomycotina</taxon>
        <taxon>Agaricomycetes</taxon>
        <taxon>Agaricomycetidae</taxon>
        <taxon>Agaricales</taxon>
        <taxon>Marasmiineae</taxon>
        <taxon>Omphalotaceae</taxon>
        <taxon>Gymnopus</taxon>
    </lineage>
</organism>
<feature type="compositionally biased region" description="Polar residues" evidence="3">
    <location>
        <begin position="415"/>
        <end position="430"/>
    </location>
</feature>
<feature type="region of interest" description="Disordered" evidence="3">
    <location>
        <begin position="327"/>
        <end position="467"/>
    </location>
</feature>
<dbReference type="SMART" id="SM00325">
    <property type="entry name" value="RhoGEF"/>
    <property type="match status" value="1"/>
</dbReference>
<evidence type="ECO:0000313" key="6">
    <source>
        <dbReference type="Proteomes" id="UP000799118"/>
    </source>
</evidence>
<feature type="region of interest" description="Disordered" evidence="3">
    <location>
        <begin position="1"/>
        <end position="224"/>
    </location>
</feature>
<dbReference type="InterPro" id="IPR035899">
    <property type="entry name" value="DBL_dom_sf"/>
</dbReference>
<protein>
    <submittedName>
        <fullName evidence="5">Dbl homology domain-containing protein</fullName>
    </submittedName>
</protein>
<gene>
    <name evidence="5" type="ORF">BT96DRAFT_939528</name>
</gene>
<feature type="compositionally biased region" description="Low complexity" evidence="3">
    <location>
        <begin position="69"/>
        <end position="82"/>
    </location>
</feature>
<feature type="compositionally biased region" description="Low complexity" evidence="3">
    <location>
        <begin position="175"/>
        <end position="185"/>
    </location>
</feature>
<feature type="compositionally biased region" description="Polar residues" evidence="3">
    <location>
        <begin position="918"/>
        <end position="929"/>
    </location>
</feature>
<keyword evidence="6" id="KW-1185">Reference proteome</keyword>
<accession>A0A6A4HMI2</accession>
<dbReference type="Pfam" id="PF00621">
    <property type="entry name" value="RhoGEF"/>
    <property type="match status" value="1"/>
</dbReference>
<feature type="region of interest" description="Disordered" evidence="3">
    <location>
        <begin position="679"/>
        <end position="716"/>
    </location>
</feature>
<sequence>MKAFFSRLHLGPREKEKDLPVIQKEKFPPLRQWPPEQPERSASTQSSYAVFKPLPEVIPSGTAADDEASTSSTPTPTPSSSTPTPPYPNDDHLPELAKSTKPDPDSSGRSSRRTGTAAANGSLNSDVQKKVAFLSPPQTPTPALDTVTESPRAASPAMKTNVSRFQATHGKVPRASTSSAGASSSKTDLASVKATSTRTASPAASAQSLRSGTPYSQMSNNTSGSRILAAQSWSEVTEEDLVSNLGSRERTRQEVLFEIISSEERYVQELAKMKETFIEPLLHPYSAGTPSRVVSPLSSTPNLDYDYNYRSESPLGESSDLLPPIAARFMSPTPSLGIPKDSTPNIDGESMDTDEDEDRGKAKSSAWKGNATQAAKHNHPRSPYRASAIKTTPSGKSVPFPTRSHHSLPPPPRGNPNTVSTQSLGRQSTIAEHERERNYSQGQQSANHTGTAKGMLRKMRKDSTKEKDDILGDALAPHQLPEDLRICLEVIDSGVFDGHKRLCEALKKRYDDQYPLVRSLADVFVANSDIFHGYATYVLHLERALEQVDNALTDTSPTKTSKKQSSSIPAWPKICSVLRRLENDAAEKGETGLAITLSKPFQRLLKYPLLFQNLLFHTDPSTFEYESTLQMVAEVESIVRSIEDEKIQKEERDKTRDVFARIEGLDKVRQVALPKPSRVLLEERQYAPPTNGSPLGKSSNGSSSPPPAMQSKPIRGKSSFKRLSDVLSTSSKKDLWLVVFNDVVLLCQRTGTTSLPLVAATNSRTNSLPELASGKSKYATTSAGRRGSHTRPRNLYKFVKIENWAIGEVAQPREGIVSMEDMVRSRTQLSSQPRIVPMPEDNSDDDDGNDSSDSDRKSKMSFSYWGADKVTVQKPVMKTKTRVVPTRRGGGPASLSPAYARESSANAKFGTRLVSAGESVNQPTPCQSTDSDESDLTATSCIGRQPQSHCNQARVEYQHSTGTENECSTLSTNITDR</sequence>
<evidence type="ECO:0000256" key="2">
    <source>
        <dbReference type="ARBA" id="ARBA00022490"/>
    </source>
</evidence>
<evidence type="ECO:0000256" key="3">
    <source>
        <dbReference type="SAM" id="MobiDB-lite"/>
    </source>
</evidence>
<dbReference type="EMBL" id="ML769471">
    <property type="protein sequence ID" value="KAE9399286.1"/>
    <property type="molecule type" value="Genomic_DNA"/>
</dbReference>